<reference evidence="6 7" key="1">
    <citation type="submission" date="2022-10" db="EMBL/GenBank/DDBJ databases">
        <title>Defluviimonas sp. nov., isolated from ocean surface sediments.</title>
        <authorList>
            <person name="He W."/>
            <person name="Wang L."/>
            <person name="Zhang D.-F."/>
        </authorList>
    </citation>
    <scope>NUCLEOTIDE SEQUENCE [LARGE SCALE GENOMIC DNA]</scope>
    <source>
        <strain evidence="6 7">WL0050</strain>
    </source>
</reference>
<organism evidence="6 7">
    <name type="scientific">Albidovulum litorale</name>
    <dbReference type="NCBI Taxonomy" id="2984134"/>
    <lineage>
        <taxon>Bacteria</taxon>
        <taxon>Pseudomonadati</taxon>
        <taxon>Pseudomonadota</taxon>
        <taxon>Alphaproteobacteria</taxon>
        <taxon>Rhodobacterales</taxon>
        <taxon>Paracoccaceae</taxon>
        <taxon>Albidovulum</taxon>
    </lineage>
</organism>
<evidence type="ECO:0000313" key="6">
    <source>
        <dbReference type="EMBL" id="MCV2873528.1"/>
    </source>
</evidence>
<dbReference type="Pfam" id="PF07732">
    <property type="entry name" value="Cu-oxidase_3"/>
    <property type="match status" value="1"/>
</dbReference>
<evidence type="ECO:0000256" key="2">
    <source>
        <dbReference type="ARBA" id="ARBA00023002"/>
    </source>
</evidence>
<dbReference type="PANTHER" id="PTHR48267:SF1">
    <property type="entry name" value="BILIRUBIN OXIDASE"/>
    <property type="match status" value="1"/>
</dbReference>
<dbReference type="InterPro" id="IPR011706">
    <property type="entry name" value="Cu-oxidase_C"/>
</dbReference>
<dbReference type="InterPro" id="IPR008972">
    <property type="entry name" value="Cupredoxin"/>
</dbReference>
<evidence type="ECO:0000259" key="5">
    <source>
        <dbReference type="Pfam" id="PF07732"/>
    </source>
</evidence>
<keyword evidence="7" id="KW-1185">Reference proteome</keyword>
<dbReference type="PROSITE" id="PS00080">
    <property type="entry name" value="MULTICOPPER_OXIDASE2"/>
    <property type="match status" value="1"/>
</dbReference>
<dbReference type="PANTHER" id="PTHR48267">
    <property type="entry name" value="CUPREDOXIN SUPERFAMILY PROTEIN"/>
    <property type="match status" value="1"/>
</dbReference>
<dbReference type="InterPro" id="IPR011707">
    <property type="entry name" value="Cu-oxidase-like_N"/>
</dbReference>
<dbReference type="Pfam" id="PF07731">
    <property type="entry name" value="Cu-oxidase_2"/>
    <property type="match status" value="1"/>
</dbReference>
<sequence>MQKAPRLSRRATLLGLTALAAPALIRPRNALAATGSPFVQPRLNEGRIEDGRRVFDLTAAPGVHEFRPGIATDTIGINTTFLGPLLAARAGDRLRMNVTNGIGEPMTLHWHGLHLPAAADGGPHQEIAPGAVWSPEFDLMQKAGTFWFHGHQHEKTGAHVWAGMAGVLRVTDDEEAALPLPRTYGEDDFTLVLQDRRFDANGQMPYAMNMHDRMAGMQGDVMLVNGQTSPVLAVDAPLIRLRILNGANGTFYGLHFADNRTFHQIASDGGLLTAPVPMQGTILSPGERGEYLVDVSDGAAAMLRAETFGAEVAMMGTTGTPDVMEIRPRSARPAPTLPARLADVPPPPDATGEDRRFDLAMTGMGMMGDFTINGRRFDHSRIDFTVPLGATETWTWTNTTPMLHPMHIHDVQFRILSRNGQPPAPQETGLKDTVLIRPQETVALRLSFADYADPIHPYMYHCHILEHEDAGMMGQFTVV</sequence>
<dbReference type="EMBL" id="JAOWKZ010000003">
    <property type="protein sequence ID" value="MCV2873528.1"/>
    <property type="molecule type" value="Genomic_DNA"/>
</dbReference>
<evidence type="ECO:0000256" key="3">
    <source>
        <dbReference type="SAM" id="SignalP"/>
    </source>
</evidence>
<keyword evidence="2" id="KW-0560">Oxidoreductase</keyword>
<dbReference type="InterPro" id="IPR002355">
    <property type="entry name" value="Cu_oxidase_Cu_BS"/>
</dbReference>
<keyword evidence="3" id="KW-0732">Signal</keyword>
<name>A0ABT2ZR80_9RHOB</name>
<dbReference type="CDD" id="cd13867">
    <property type="entry name" value="CuRO_2_CueO_FtsP"/>
    <property type="match status" value="1"/>
</dbReference>
<dbReference type="CDD" id="cd13890">
    <property type="entry name" value="CuRO_3_CueO_FtsP"/>
    <property type="match status" value="1"/>
</dbReference>
<protein>
    <submittedName>
        <fullName evidence="6">Multicopper oxidase domain-containing protein</fullName>
    </submittedName>
</protein>
<accession>A0ABT2ZR80</accession>
<evidence type="ECO:0000313" key="7">
    <source>
        <dbReference type="Proteomes" id="UP001652564"/>
    </source>
</evidence>
<dbReference type="Gene3D" id="2.60.40.420">
    <property type="entry name" value="Cupredoxins - blue copper proteins"/>
    <property type="match status" value="3"/>
</dbReference>
<dbReference type="InterPro" id="IPR045087">
    <property type="entry name" value="Cu-oxidase_fam"/>
</dbReference>
<feature type="domain" description="Plastocyanin-like" evidence="4">
    <location>
        <begin position="361"/>
        <end position="478"/>
    </location>
</feature>
<gene>
    <name evidence="6" type="ORF">OEZ71_14600</name>
</gene>
<dbReference type="Proteomes" id="UP001652564">
    <property type="component" value="Unassembled WGS sequence"/>
</dbReference>
<evidence type="ECO:0000256" key="1">
    <source>
        <dbReference type="ARBA" id="ARBA00022723"/>
    </source>
</evidence>
<feature type="chain" id="PRO_5046074877" evidence="3">
    <location>
        <begin position="33"/>
        <end position="479"/>
    </location>
</feature>
<proteinExistence type="predicted"/>
<evidence type="ECO:0000259" key="4">
    <source>
        <dbReference type="Pfam" id="PF07731"/>
    </source>
</evidence>
<feature type="domain" description="Plastocyanin-like" evidence="5">
    <location>
        <begin position="70"/>
        <end position="174"/>
    </location>
</feature>
<keyword evidence="1" id="KW-0479">Metal-binding</keyword>
<comment type="caution">
    <text evidence="6">The sequence shown here is derived from an EMBL/GenBank/DDBJ whole genome shotgun (WGS) entry which is preliminary data.</text>
</comment>
<feature type="signal peptide" evidence="3">
    <location>
        <begin position="1"/>
        <end position="32"/>
    </location>
</feature>
<dbReference type="RefSeq" id="WP_263740733.1">
    <property type="nucleotide sequence ID" value="NZ_JAOWKZ010000003.1"/>
</dbReference>
<dbReference type="SUPFAM" id="SSF49503">
    <property type="entry name" value="Cupredoxins"/>
    <property type="match status" value="3"/>
</dbReference>